<keyword evidence="1" id="KW-0418">Kinase</keyword>
<accession>A0A0M0FB40</accession>
<evidence type="ECO:0000313" key="3">
    <source>
        <dbReference type="EMBL" id="KON74411.1"/>
    </source>
</evidence>
<feature type="domain" description="Histidine kinase/HSP90-like ATPase" evidence="2">
    <location>
        <begin position="33"/>
        <end position="130"/>
    </location>
</feature>
<dbReference type="InterPro" id="IPR003594">
    <property type="entry name" value="HATPase_dom"/>
</dbReference>
<keyword evidence="1" id="KW-0808">Transferase</keyword>
<dbReference type="EMBL" id="ATNL01000006">
    <property type="protein sequence ID" value="KON74411.1"/>
    <property type="molecule type" value="Genomic_DNA"/>
</dbReference>
<dbReference type="Proteomes" id="UP000037387">
    <property type="component" value="Unassembled WGS sequence"/>
</dbReference>
<keyword evidence="1" id="KW-0723">Serine/threonine-protein kinase</keyword>
<dbReference type="RefSeq" id="WP_053369108.1">
    <property type="nucleotide sequence ID" value="NZ_KQ435288.1"/>
</dbReference>
<dbReference type="Gene3D" id="3.30.565.10">
    <property type="entry name" value="Histidine kinase-like ATPase, C-terminal domain"/>
    <property type="match status" value="1"/>
</dbReference>
<dbReference type="PATRIC" id="fig|1350482.3.peg.59"/>
<dbReference type="Pfam" id="PF13581">
    <property type="entry name" value="HATPase_c_2"/>
    <property type="match status" value="1"/>
</dbReference>
<proteinExistence type="predicted"/>
<reference evidence="3 4" key="1">
    <citation type="journal article" date="2015" name="Sci. Rep.">
        <title>Functional and structural properties of a novel cellulosome-like multienzyme complex: efficient glycoside hydrolysis of water-insoluble 7-xylosyl-10-deacetylpaclitaxel.</title>
        <authorList>
            <person name="Dou T.Y."/>
            <person name="Luan H.W."/>
            <person name="Ge G.B."/>
            <person name="Dong M.M."/>
            <person name="Zou H.F."/>
            <person name="He Y.Q."/>
            <person name="Cui P."/>
            <person name="Wang J.Y."/>
            <person name="Hao D.C."/>
            <person name="Yang S.L."/>
            <person name="Yang L."/>
        </authorList>
    </citation>
    <scope>NUCLEOTIDE SEQUENCE [LARGE SCALE GENOMIC DNA]</scope>
    <source>
        <strain evidence="3 4">F16</strain>
    </source>
</reference>
<dbReference type="PANTHER" id="PTHR35526">
    <property type="entry name" value="ANTI-SIGMA-F FACTOR RSBW-RELATED"/>
    <property type="match status" value="1"/>
</dbReference>
<evidence type="ECO:0000313" key="4">
    <source>
        <dbReference type="Proteomes" id="UP000037387"/>
    </source>
</evidence>
<evidence type="ECO:0000256" key="1">
    <source>
        <dbReference type="ARBA" id="ARBA00022527"/>
    </source>
</evidence>
<dbReference type="InterPro" id="IPR036890">
    <property type="entry name" value="HATPase_C_sf"/>
</dbReference>
<keyword evidence="4" id="KW-1185">Reference proteome</keyword>
<evidence type="ECO:0000259" key="2">
    <source>
        <dbReference type="Pfam" id="PF13581"/>
    </source>
</evidence>
<sequence length="148" mass="15852">MDPQGDAPLVVLSATAVPPWLDALPDAFAVLWDRAPWVPADDRLAVELATTEIAANIVRHSPAPESVEVRAELDAGEGRVVVVLRDTAPAADVDLDRAMPPADAESGRGLALARACVDRLEHRWIAGTAGNEWLLERRVRPAGGARDR</sequence>
<organism evidence="3 4">
    <name type="scientific">Cellulosimicrobium cellulans F16</name>
    <dbReference type="NCBI Taxonomy" id="1350482"/>
    <lineage>
        <taxon>Bacteria</taxon>
        <taxon>Bacillati</taxon>
        <taxon>Actinomycetota</taxon>
        <taxon>Actinomycetes</taxon>
        <taxon>Micrococcales</taxon>
        <taxon>Promicromonosporaceae</taxon>
        <taxon>Cellulosimicrobium</taxon>
    </lineage>
</organism>
<dbReference type="AlphaFoldDB" id="A0A0M0FB40"/>
<protein>
    <recommendedName>
        <fullName evidence="2">Histidine kinase/HSP90-like ATPase domain-containing protein</fullName>
    </recommendedName>
</protein>
<name>A0A0M0FB40_CELCE</name>
<dbReference type="SUPFAM" id="SSF55874">
    <property type="entry name" value="ATPase domain of HSP90 chaperone/DNA topoisomerase II/histidine kinase"/>
    <property type="match status" value="1"/>
</dbReference>
<comment type="caution">
    <text evidence="3">The sequence shown here is derived from an EMBL/GenBank/DDBJ whole genome shotgun (WGS) entry which is preliminary data.</text>
</comment>
<dbReference type="GO" id="GO:0004674">
    <property type="term" value="F:protein serine/threonine kinase activity"/>
    <property type="evidence" value="ECO:0007669"/>
    <property type="project" value="UniProtKB-KW"/>
</dbReference>
<gene>
    <name evidence="3" type="ORF">M768_00370</name>
</gene>
<dbReference type="CDD" id="cd16936">
    <property type="entry name" value="HATPase_RsbW-like"/>
    <property type="match status" value="1"/>
</dbReference>
<dbReference type="PANTHER" id="PTHR35526:SF3">
    <property type="entry name" value="ANTI-SIGMA-F FACTOR RSBW"/>
    <property type="match status" value="1"/>
</dbReference>
<dbReference type="InterPro" id="IPR050267">
    <property type="entry name" value="Anti-sigma-factor_SerPK"/>
</dbReference>